<dbReference type="Gene3D" id="3.40.50.2300">
    <property type="match status" value="2"/>
</dbReference>
<dbReference type="SUPFAM" id="SSF53822">
    <property type="entry name" value="Periplasmic binding protein-like I"/>
    <property type="match status" value="1"/>
</dbReference>
<dbReference type="InterPro" id="IPR001828">
    <property type="entry name" value="ANF_lig-bd_rcpt"/>
</dbReference>
<proteinExistence type="predicted"/>
<dbReference type="OMA" id="HPLLIEF"/>
<keyword evidence="12" id="KW-1185">Reference proteome</keyword>
<evidence type="ECO:0000256" key="7">
    <source>
        <dbReference type="SAM" id="MobiDB-lite"/>
    </source>
</evidence>
<feature type="transmembrane region" description="Helical" evidence="8">
    <location>
        <begin position="640"/>
        <end position="662"/>
    </location>
</feature>
<feature type="domain" description="G-protein coupled receptors family 3 profile" evidence="10">
    <location>
        <begin position="604"/>
        <end position="857"/>
    </location>
</feature>
<dbReference type="PRINTS" id="PR00248">
    <property type="entry name" value="GPCRMGR"/>
</dbReference>
<feature type="compositionally biased region" description="Polar residues" evidence="7">
    <location>
        <begin position="1020"/>
        <end position="1033"/>
    </location>
</feature>
<dbReference type="InterPro" id="IPR028082">
    <property type="entry name" value="Peripla_BP_I"/>
</dbReference>
<feature type="region of interest" description="Disordered" evidence="7">
    <location>
        <begin position="980"/>
        <end position="1098"/>
    </location>
</feature>
<reference evidence="11 12" key="1">
    <citation type="journal article" date="2018" name="Nat. Ecol. Evol.">
        <title>Genomic signatures of mitonuclear coevolution across populations of Tigriopus californicus.</title>
        <authorList>
            <person name="Barreto F.S."/>
            <person name="Watson E.T."/>
            <person name="Lima T.G."/>
            <person name="Willett C.S."/>
            <person name="Edmands S."/>
            <person name="Li W."/>
            <person name="Burton R.S."/>
        </authorList>
    </citation>
    <scope>NUCLEOTIDE SEQUENCE [LARGE SCALE GENOMIC DNA]</scope>
    <source>
        <strain evidence="11 12">San Diego</strain>
    </source>
</reference>
<dbReference type="CDD" id="cd13953">
    <property type="entry name" value="7tm_classC_mGluR-like"/>
    <property type="match status" value="1"/>
</dbReference>
<dbReference type="PROSITE" id="PS50259">
    <property type="entry name" value="G_PROTEIN_RECEP_F3_4"/>
    <property type="match status" value="1"/>
</dbReference>
<dbReference type="AlphaFoldDB" id="A0A553NZ94"/>
<gene>
    <name evidence="11" type="ORF">TCAL_07347</name>
</gene>
<evidence type="ECO:0000313" key="11">
    <source>
        <dbReference type="EMBL" id="TRY70750.1"/>
    </source>
</evidence>
<feature type="compositionally biased region" description="Basic residues" evidence="7">
    <location>
        <begin position="1038"/>
        <end position="1047"/>
    </location>
</feature>
<keyword evidence="2 8" id="KW-0812">Transmembrane</keyword>
<dbReference type="Pfam" id="PF01094">
    <property type="entry name" value="ANF_receptor"/>
    <property type="match status" value="1"/>
</dbReference>
<feature type="transmembrane region" description="Helical" evidence="8">
    <location>
        <begin position="785"/>
        <end position="805"/>
    </location>
</feature>
<evidence type="ECO:0000256" key="8">
    <source>
        <dbReference type="SAM" id="Phobius"/>
    </source>
</evidence>
<dbReference type="GO" id="GO:0004930">
    <property type="term" value="F:G protein-coupled receptor activity"/>
    <property type="evidence" value="ECO:0007669"/>
    <property type="project" value="InterPro"/>
</dbReference>
<dbReference type="InterPro" id="IPR050726">
    <property type="entry name" value="mGluR"/>
</dbReference>
<feature type="transmembrane region" description="Helical" evidence="8">
    <location>
        <begin position="712"/>
        <end position="732"/>
    </location>
</feature>
<feature type="compositionally biased region" description="Low complexity" evidence="7">
    <location>
        <begin position="994"/>
        <end position="1005"/>
    </location>
</feature>
<keyword evidence="5" id="KW-0675">Receptor</keyword>
<evidence type="ECO:0000256" key="6">
    <source>
        <dbReference type="ARBA" id="ARBA00023180"/>
    </source>
</evidence>
<evidence type="ECO:0000256" key="9">
    <source>
        <dbReference type="SAM" id="SignalP"/>
    </source>
</evidence>
<organism evidence="11 12">
    <name type="scientific">Tigriopus californicus</name>
    <name type="common">Marine copepod</name>
    <dbReference type="NCBI Taxonomy" id="6832"/>
    <lineage>
        <taxon>Eukaryota</taxon>
        <taxon>Metazoa</taxon>
        <taxon>Ecdysozoa</taxon>
        <taxon>Arthropoda</taxon>
        <taxon>Crustacea</taxon>
        <taxon>Multicrustacea</taxon>
        <taxon>Hexanauplia</taxon>
        <taxon>Copepoda</taxon>
        <taxon>Harpacticoida</taxon>
        <taxon>Harpacticidae</taxon>
        <taxon>Tigriopus</taxon>
    </lineage>
</organism>
<accession>A0A553NZ94</accession>
<comment type="caution">
    <text evidence="11">The sequence shown here is derived from an EMBL/GenBank/DDBJ whole genome shotgun (WGS) entry which is preliminary data.</text>
</comment>
<dbReference type="STRING" id="6832.A0A553NZ94"/>
<dbReference type="PANTHER" id="PTHR24060">
    <property type="entry name" value="METABOTROPIC GLUTAMATE RECEPTOR"/>
    <property type="match status" value="1"/>
</dbReference>
<evidence type="ECO:0000256" key="3">
    <source>
        <dbReference type="ARBA" id="ARBA00022989"/>
    </source>
</evidence>
<keyword evidence="3 8" id="KW-1133">Transmembrane helix</keyword>
<dbReference type="Proteomes" id="UP000318571">
    <property type="component" value="Chromosome 9"/>
</dbReference>
<evidence type="ECO:0000256" key="5">
    <source>
        <dbReference type="ARBA" id="ARBA00023170"/>
    </source>
</evidence>
<dbReference type="InterPro" id="IPR000337">
    <property type="entry name" value="GPCR_3"/>
</dbReference>
<feature type="transmembrane region" description="Helical" evidence="8">
    <location>
        <begin position="605"/>
        <end position="628"/>
    </location>
</feature>
<keyword evidence="4 8" id="KW-0472">Membrane</keyword>
<protein>
    <recommendedName>
        <fullName evidence="10">G-protein coupled receptors family 3 profile domain-containing protein</fullName>
    </recommendedName>
</protein>
<evidence type="ECO:0000256" key="1">
    <source>
        <dbReference type="ARBA" id="ARBA00004141"/>
    </source>
</evidence>
<keyword evidence="9" id="KW-0732">Signal</keyword>
<feature type="chain" id="PRO_5021945399" description="G-protein coupled receptors family 3 profile domain-containing protein" evidence="9">
    <location>
        <begin position="40"/>
        <end position="1159"/>
    </location>
</feature>
<keyword evidence="6" id="KW-0325">Glycoprotein</keyword>
<dbReference type="OrthoDB" id="9880600at2759"/>
<evidence type="ECO:0000259" key="10">
    <source>
        <dbReference type="PROSITE" id="PS50259"/>
    </source>
</evidence>
<dbReference type="InterPro" id="IPR017978">
    <property type="entry name" value="GPCR_3_C"/>
</dbReference>
<evidence type="ECO:0000256" key="4">
    <source>
        <dbReference type="ARBA" id="ARBA00023136"/>
    </source>
</evidence>
<sequence length="1159" mass="128211">MIPRPSIPDDRMAKFAFSLSKVNWAIILLVQCLVHSICSSQAPPVSLIKEDIPKNGLLRFDGEVNIGVLVNLHHPSSSLLNSNLEAANSVSNEPSYSSSSVSNCGLINVDAVQKVLAAKWAVDVINNQSLPHELKIGLQLHDTCSEEELIQNHLYHVIASTRDPASPIMANSKILPPILGMIGVGGDSLPASSGALHAFNIPLISASPNHADSLLHEGSTLEDNVLTTAPDMSGQARALASIANELNVQTISVISSSHRIIQTFLSEATALGISVPKILELSHRQVDIPEQVEQFIQHMHQGSPAIALIVDAHEAIAIAEHLKHVNLNAKPLWLIGSLGLDLKKLTGWRRVFQGGVFVEPHMPELKEFKQYFMNALQDSSHTMRDLIQEYKEEMFGCTRQPSPMAGQFLVPCDQIPQHEIELRFVQDPHVSFVVKAVSALTAAFRLVQLDHCSGNVKASCLREVHENLHMDILGNIKKLSFNMMAKGTPLEVEGTQHHFTRNGKLITNKQILYIIDVHNGLETIGWYSEDEGLHMSTALHFKSSTTELPYTSPLVNDDRSHFARSIENNEYSSGNSGTKAPVTVSTRTLETLPIFSYQSFISRTWTLVVLAVAIFGTVVALFMVVYVFQKMCDGTLNGNQTMGVLLLFGVMGLFASVIPWLLPPNEHICAVRHFMHPLLLTLCFAILLVKAMQLRSLVTIGLGGTIPQVNQLVSLFFMIVVQVVIQVEWYATNNPIGVLMTDGYPECAVSKSRFLLLHVYPTALLLLSFFYGISVLKVKRNFNEGRWITCASIFIIPIFAAWPLVYYFAPVQFHDPSVSVSVLAVGGILMAAIFFPKMHTIAHQKKLKSSDLSRTHSDATVYTGFSDYLPFVAPSTGSPHKGHHPGLYPVYGYTTNQYVTPMASSAASTMQKRSKKSPQKYATGPFNYVPTSNAPHVKSYADWSRDFNPAMATGSHHPRMQSNDNLIIRQSVGANEHTVYSLPRSRPMHRDSRSQSSQQPLSVSQAHLQRSSHHLEEDNQFNVYSQDQVTPASQKLVKASKKKRTRHNSANSATSSHHYYHLKHPEPVSPRGRHKSPPTPTNLISRRRSRSHSSASRFVDYPSTVTNIALYRQRHSHSPSDGMILTAEGLVTPDPGHRGSSQRASPEKGFQVSEVYLTH</sequence>
<comment type="subcellular location">
    <subcellularLocation>
        <location evidence="1">Membrane</location>
        <topology evidence="1">Multi-pass membrane protein</topology>
    </subcellularLocation>
</comment>
<dbReference type="EMBL" id="VCGU01000009">
    <property type="protein sequence ID" value="TRY70750.1"/>
    <property type="molecule type" value="Genomic_DNA"/>
</dbReference>
<dbReference type="Pfam" id="PF00003">
    <property type="entry name" value="7tm_3"/>
    <property type="match status" value="1"/>
</dbReference>
<dbReference type="GO" id="GO:0016020">
    <property type="term" value="C:membrane"/>
    <property type="evidence" value="ECO:0007669"/>
    <property type="project" value="UniProtKB-SubCell"/>
</dbReference>
<feature type="compositionally biased region" description="Low complexity" evidence="7">
    <location>
        <begin position="1048"/>
        <end position="1057"/>
    </location>
</feature>
<name>A0A553NZ94_TIGCA</name>
<feature type="signal peptide" evidence="9">
    <location>
        <begin position="1"/>
        <end position="39"/>
    </location>
</feature>
<feature type="transmembrane region" description="Helical" evidence="8">
    <location>
        <begin position="752"/>
        <end position="773"/>
    </location>
</feature>
<feature type="transmembrane region" description="Helical" evidence="8">
    <location>
        <begin position="817"/>
        <end position="836"/>
    </location>
</feature>
<evidence type="ECO:0000313" key="12">
    <source>
        <dbReference type="Proteomes" id="UP000318571"/>
    </source>
</evidence>
<feature type="transmembrane region" description="Helical" evidence="8">
    <location>
        <begin position="674"/>
        <end position="691"/>
    </location>
</feature>
<feature type="region of interest" description="Disordered" evidence="7">
    <location>
        <begin position="1131"/>
        <end position="1159"/>
    </location>
</feature>
<evidence type="ECO:0000256" key="2">
    <source>
        <dbReference type="ARBA" id="ARBA00022692"/>
    </source>
</evidence>